<dbReference type="EMBL" id="CAXDID020000252">
    <property type="protein sequence ID" value="CAL6064840.1"/>
    <property type="molecule type" value="Genomic_DNA"/>
</dbReference>
<dbReference type="EMBL" id="CAXDID020000186">
    <property type="protein sequence ID" value="CAL6050998.1"/>
    <property type="molecule type" value="Genomic_DNA"/>
</dbReference>
<dbReference type="Proteomes" id="UP001642409">
    <property type="component" value="Unassembled WGS sequence"/>
</dbReference>
<accession>A0AA86PUW4</accession>
<name>A0AA86PUW4_9EUKA</name>
<keyword evidence="8" id="KW-1185">Reference proteome</keyword>
<gene>
    <name evidence="4" type="ORF">HINF_LOCUS14451</name>
    <name evidence="5" type="ORF">HINF_LOCUS26363</name>
    <name evidence="1" type="ORF">HINF_LOCUS34400</name>
    <name evidence="6" type="ORF">HINF_LOCUS44159</name>
    <name evidence="7" type="ORF">HINF_LOCUS51552</name>
    <name evidence="2" type="ORF">HINF_LOCUS58908</name>
    <name evidence="3" type="ORF">HINF_LOCUS63660</name>
</gene>
<proteinExistence type="predicted"/>
<evidence type="ECO:0000313" key="8">
    <source>
        <dbReference type="Proteomes" id="UP001642409"/>
    </source>
</evidence>
<evidence type="ECO:0000313" key="5">
    <source>
        <dbReference type="EMBL" id="CAL6018223.1"/>
    </source>
</evidence>
<reference evidence="1" key="1">
    <citation type="submission" date="2023-06" db="EMBL/GenBank/DDBJ databases">
        <authorList>
            <person name="Kurt Z."/>
        </authorList>
    </citation>
    <scope>NUCLEOTIDE SEQUENCE</scope>
</reference>
<reference evidence="4 8" key="2">
    <citation type="submission" date="2024-07" db="EMBL/GenBank/DDBJ databases">
        <authorList>
            <person name="Akdeniz Z."/>
        </authorList>
    </citation>
    <scope>NUCLEOTIDE SEQUENCE [LARGE SCALE GENOMIC DNA]</scope>
</reference>
<dbReference type="EMBL" id="CAXDID020000080">
    <property type="protein sequence ID" value="CAL6018223.1"/>
    <property type="molecule type" value="Genomic_DNA"/>
</dbReference>
<dbReference type="AlphaFoldDB" id="A0AA86PUW4"/>
<protein>
    <submittedName>
        <fullName evidence="4">Hypothetical_protein</fullName>
    </submittedName>
</protein>
<dbReference type="EMBL" id="CAXDID020000034">
    <property type="protein sequence ID" value="CAL5995999.1"/>
    <property type="molecule type" value="Genomic_DNA"/>
</dbReference>
<dbReference type="EMBL" id="CATOUU010001090">
    <property type="protein sequence ID" value="CAI9971263.1"/>
    <property type="molecule type" value="Genomic_DNA"/>
</dbReference>
<dbReference type="EMBL" id="CATOUU010000764">
    <property type="protein sequence ID" value="CAI9946755.1"/>
    <property type="molecule type" value="Genomic_DNA"/>
</dbReference>
<evidence type="ECO:0000313" key="1">
    <source>
        <dbReference type="EMBL" id="CAI9946755.1"/>
    </source>
</evidence>
<evidence type="ECO:0000313" key="6">
    <source>
        <dbReference type="EMBL" id="CAL6050998.1"/>
    </source>
</evidence>
<dbReference type="EMBL" id="CATOUU010001171">
    <property type="protein sequence ID" value="CAI9976015.1"/>
    <property type="molecule type" value="Genomic_DNA"/>
</dbReference>
<comment type="caution">
    <text evidence="1">The sequence shown here is derived from an EMBL/GenBank/DDBJ whole genome shotgun (WGS) entry which is preliminary data.</text>
</comment>
<evidence type="ECO:0000313" key="7">
    <source>
        <dbReference type="EMBL" id="CAL6064840.1"/>
    </source>
</evidence>
<evidence type="ECO:0000313" key="2">
    <source>
        <dbReference type="EMBL" id="CAI9971263.1"/>
    </source>
</evidence>
<organism evidence="1">
    <name type="scientific">Hexamita inflata</name>
    <dbReference type="NCBI Taxonomy" id="28002"/>
    <lineage>
        <taxon>Eukaryota</taxon>
        <taxon>Metamonada</taxon>
        <taxon>Diplomonadida</taxon>
        <taxon>Hexamitidae</taxon>
        <taxon>Hexamitinae</taxon>
        <taxon>Hexamita</taxon>
    </lineage>
</organism>
<evidence type="ECO:0000313" key="4">
    <source>
        <dbReference type="EMBL" id="CAL5995999.1"/>
    </source>
</evidence>
<evidence type="ECO:0000313" key="3">
    <source>
        <dbReference type="EMBL" id="CAI9976015.1"/>
    </source>
</evidence>
<sequence>MKINPMLPPPAIKLHVQSELTQIKTMTLGLPVEALKLNTTSKMSSRIQPDTGRGMQQDTGRMFGIANRVVNDSTCFVQTQQFPLLQRLLRTQKYDIDAMTLSVNKISSVMQAEESNFRVLLDNSMKQLRISKRIMENKQASGNK</sequence>